<dbReference type="AlphaFoldDB" id="A0A0G9H4W7"/>
<organism evidence="1 2">
    <name type="scientific">Dyella japonica DSM 16301</name>
    <dbReference type="NCBI Taxonomy" id="1440762"/>
    <lineage>
        <taxon>Bacteria</taxon>
        <taxon>Pseudomonadati</taxon>
        <taxon>Pseudomonadota</taxon>
        <taxon>Gammaproteobacteria</taxon>
        <taxon>Lysobacterales</taxon>
        <taxon>Rhodanobacteraceae</taxon>
        <taxon>Dyella</taxon>
    </lineage>
</organism>
<evidence type="ECO:0000313" key="2">
    <source>
        <dbReference type="Proteomes" id="UP000035481"/>
    </source>
</evidence>
<accession>A0A0G9H4W7</accession>
<dbReference type="STRING" id="1440762.Y882_14890"/>
<dbReference type="EMBL" id="JPLA01000042">
    <property type="protein sequence ID" value="KLD62742.1"/>
    <property type="molecule type" value="Genomic_DNA"/>
</dbReference>
<name>A0A0G9H4W7_9GAMM</name>
<sequence>MTAMEEFNMHFEVPKVKMHSLREFLQHYLMIVLSILTALGLEQWIEGAHHRHAAEYASTQIDSELDTMLRDIQSAIDTDEKKLAPLIAIDKAINDDVQKGLPDAEINKHIRELKGGFRLSINWPAFNTQAWDVAVANQSATWINVERLHRYTAAYAAVRDAASWTTHNATVALDAPRMINLQTRINLGRDVDPVEFLSVSQQMINSSKETIAYMQDASKPIKAALAKTEP</sequence>
<dbReference type="PATRIC" id="fig|1440762.4.peg.2701"/>
<reference evidence="1 2" key="1">
    <citation type="journal article" date="2015" name="Antonie Van Leeuwenhoek">
        <title>A phylogenomic and molecular marker based taxonomic framework for the order Xanthomonadales: proposal to transfer the families Algiphilaceae and Solimonadaceae to the order Nevskiales ord. nov. and to create a new family within the order Xanthomonadales, the family Rhodanobacteraceae fam. nov., containing the genus Rhodanobacter and its closest relatives.</title>
        <authorList>
            <person name="Naushad S."/>
            <person name="Adeolu M."/>
            <person name="Wong S."/>
            <person name="Sohail M."/>
            <person name="Schellhorn H.E."/>
            <person name="Gupta R.S."/>
        </authorList>
    </citation>
    <scope>NUCLEOTIDE SEQUENCE [LARGE SCALE GENOMIC DNA]</scope>
    <source>
        <strain evidence="1 2">DSM 16301</strain>
    </source>
</reference>
<protein>
    <submittedName>
        <fullName evidence="1">Uncharacterized protein</fullName>
    </submittedName>
</protein>
<dbReference type="Proteomes" id="UP000035481">
    <property type="component" value="Unassembled WGS sequence"/>
</dbReference>
<comment type="caution">
    <text evidence="1">The sequence shown here is derived from an EMBL/GenBank/DDBJ whole genome shotgun (WGS) entry which is preliminary data.</text>
</comment>
<gene>
    <name evidence="1" type="ORF">Y882_14890</name>
</gene>
<evidence type="ECO:0000313" key="1">
    <source>
        <dbReference type="EMBL" id="KLD62742.1"/>
    </source>
</evidence>
<proteinExistence type="predicted"/>